<comment type="caution">
    <text evidence="2">The sequence shown here is derived from an EMBL/GenBank/DDBJ whole genome shotgun (WGS) entry which is preliminary data.</text>
</comment>
<feature type="region of interest" description="Disordered" evidence="1">
    <location>
        <begin position="1"/>
        <end position="122"/>
    </location>
</feature>
<evidence type="ECO:0000313" key="3">
    <source>
        <dbReference type="Proteomes" id="UP000076976"/>
    </source>
</evidence>
<feature type="compositionally biased region" description="Pro residues" evidence="1">
    <location>
        <begin position="192"/>
        <end position="214"/>
    </location>
</feature>
<dbReference type="AlphaFoldDB" id="A0A176QAM9"/>
<dbReference type="Proteomes" id="UP000076976">
    <property type="component" value="Unassembled WGS sequence"/>
</dbReference>
<gene>
    <name evidence="2" type="ORF">AWH69_10165</name>
</gene>
<feature type="compositionally biased region" description="Polar residues" evidence="1">
    <location>
        <begin position="70"/>
        <end position="82"/>
    </location>
</feature>
<keyword evidence="3" id="KW-1185">Reference proteome</keyword>
<feature type="region of interest" description="Disordered" evidence="1">
    <location>
        <begin position="165"/>
        <end position="239"/>
    </location>
</feature>
<name>A0A176QAM9_9MICO</name>
<evidence type="ECO:0000256" key="1">
    <source>
        <dbReference type="SAM" id="MobiDB-lite"/>
    </source>
</evidence>
<feature type="compositionally biased region" description="Low complexity" evidence="1">
    <location>
        <begin position="110"/>
        <end position="121"/>
    </location>
</feature>
<dbReference type="RefSeq" id="WP_068274967.1">
    <property type="nucleotide sequence ID" value="NZ_LQZG01000003.1"/>
</dbReference>
<organism evidence="2 3">
    <name type="scientific">Janibacter melonis</name>
    <dbReference type="NCBI Taxonomy" id="262209"/>
    <lineage>
        <taxon>Bacteria</taxon>
        <taxon>Bacillati</taxon>
        <taxon>Actinomycetota</taxon>
        <taxon>Actinomycetes</taxon>
        <taxon>Micrococcales</taxon>
        <taxon>Intrasporangiaceae</taxon>
        <taxon>Janibacter</taxon>
    </lineage>
</organism>
<evidence type="ECO:0000313" key="2">
    <source>
        <dbReference type="EMBL" id="OAB86791.1"/>
    </source>
</evidence>
<proteinExistence type="predicted"/>
<accession>A0A176QAM9</accession>
<evidence type="ECO:0008006" key="4">
    <source>
        <dbReference type="Google" id="ProtNLM"/>
    </source>
</evidence>
<dbReference type="STRING" id="262209.AWH69_10165"/>
<protein>
    <recommendedName>
        <fullName evidence="4">DUF3618 domain-containing protein</fullName>
    </recommendedName>
</protein>
<reference evidence="2 3" key="1">
    <citation type="submission" date="2016-01" db="EMBL/GenBank/DDBJ databases">
        <title>Janibacter melonis strain CD11_4 genome sequencing and assembly.</title>
        <authorList>
            <person name="Nair G.R."/>
            <person name="Kaur G."/>
            <person name="Chander A.M."/>
            <person name="Mayilraj S."/>
        </authorList>
    </citation>
    <scope>NUCLEOTIDE SEQUENCE [LARGE SCALE GENOMIC DNA]</scope>
    <source>
        <strain evidence="2 3">CD11-4</strain>
    </source>
</reference>
<dbReference type="EMBL" id="LQZG01000003">
    <property type="protein sequence ID" value="OAB86791.1"/>
    <property type="molecule type" value="Genomic_DNA"/>
</dbReference>
<sequence>MTAGPYDQDRSTPGSAGAGTASVAKDEAASVAGDAREGTQQVAETAKDEAQHVAQETQQQIRDLYHQVRSELSSQGSDQQSRAAGGLRTLADDLGGMADHADSGVGGDLARQAAQRTRTAADWLEAREPGDVVAELTSYARRRPGAFLAGAAVLGLVAGRLTRGVVAEKQDDGTPQEEGTPFARRQAEAPVQAPPVAPPPTPHVATGPPPPVAPPASGIPMPGEPAGLGDPTATGGLRP</sequence>